<reference evidence="2" key="1">
    <citation type="submission" date="2022-11" db="UniProtKB">
        <authorList>
            <consortium name="WormBaseParasite"/>
        </authorList>
    </citation>
    <scope>IDENTIFICATION</scope>
</reference>
<sequence length="69" mass="8171">MYRIFLDRPMPDLDEAEFHVSRAIKMKDRPMFFQRTAMDISIRLVDSQAVAEHWLAAKHLEELTQHSAE</sequence>
<organism evidence="1 2">
    <name type="scientific">Ditylenchus dipsaci</name>
    <dbReference type="NCBI Taxonomy" id="166011"/>
    <lineage>
        <taxon>Eukaryota</taxon>
        <taxon>Metazoa</taxon>
        <taxon>Ecdysozoa</taxon>
        <taxon>Nematoda</taxon>
        <taxon>Chromadorea</taxon>
        <taxon>Rhabditida</taxon>
        <taxon>Tylenchina</taxon>
        <taxon>Tylenchomorpha</taxon>
        <taxon>Sphaerularioidea</taxon>
        <taxon>Anguinidae</taxon>
        <taxon>Anguininae</taxon>
        <taxon>Ditylenchus</taxon>
    </lineage>
</organism>
<evidence type="ECO:0000313" key="2">
    <source>
        <dbReference type="WBParaSite" id="jg4880"/>
    </source>
</evidence>
<accession>A0A915EBF4</accession>
<name>A0A915EBF4_9BILA</name>
<proteinExistence type="predicted"/>
<keyword evidence="1" id="KW-1185">Reference proteome</keyword>
<dbReference type="AlphaFoldDB" id="A0A915EBF4"/>
<protein>
    <submittedName>
        <fullName evidence="2">Uncharacterized protein</fullName>
    </submittedName>
</protein>
<dbReference type="Proteomes" id="UP000887574">
    <property type="component" value="Unplaced"/>
</dbReference>
<evidence type="ECO:0000313" key="1">
    <source>
        <dbReference type="Proteomes" id="UP000887574"/>
    </source>
</evidence>
<dbReference type="WBParaSite" id="jg4880">
    <property type="protein sequence ID" value="jg4880"/>
    <property type="gene ID" value="jg4880"/>
</dbReference>